<dbReference type="InterPro" id="IPR052923">
    <property type="entry name" value="UPF0718"/>
</dbReference>
<accession>A0A0V8M498</accession>
<evidence type="ECO:0000313" key="10">
    <source>
        <dbReference type="Proteomes" id="UP000053577"/>
    </source>
</evidence>
<protein>
    <submittedName>
        <fullName evidence="8">Permease</fullName>
    </submittedName>
</protein>
<evidence type="ECO:0000313" key="8">
    <source>
        <dbReference type="EMBL" id="KSV18587.1"/>
    </source>
</evidence>
<evidence type="ECO:0000256" key="3">
    <source>
        <dbReference type="ARBA" id="ARBA00022475"/>
    </source>
</evidence>
<evidence type="ECO:0000313" key="9">
    <source>
        <dbReference type="EMBL" id="WRO07716.1"/>
    </source>
</evidence>
<dbReference type="AlphaFoldDB" id="A0A0V8M498"/>
<evidence type="ECO:0000256" key="6">
    <source>
        <dbReference type="ARBA" id="ARBA00023136"/>
    </source>
</evidence>
<feature type="transmembrane region" description="Helical" evidence="7">
    <location>
        <begin position="145"/>
        <end position="172"/>
    </location>
</feature>
<sequence>MANNSCERGSGSSMIIPTIILAVVAVVVSIIAYNKNGAHTEGFKAAWDIFIQVLPMMVLAFIIAGMLRVIIPQETISQWLGQESGFKGVLIGTALGGLMPGGPYSCMPIAAGLLGGGAGAGTMVAFMTGWSLLAVNRLPLEIGMLGWKFALIRLAVTALMPIAAGMLANALFSKVNLLE</sequence>
<dbReference type="InterPro" id="IPR005524">
    <property type="entry name" value="DUF318"/>
</dbReference>
<keyword evidence="6 7" id="KW-0472">Membrane</keyword>
<dbReference type="PANTHER" id="PTHR34184">
    <property type="entry name" value="UPF0718 PROTEIN YCGR"/>
    <property type="match status" value="1"/>
</dbReference>
<evidence type="ECO:0000256" key="7">
    <source>
        <dbReference type="SAM" id="Phobius"/>
    </source>
</evidence>
<dbReference type="Proteomes" id="UP001327986">
    <property type="component" value="Chromosome"/>
</dbReference>
<keyword evidence="4 7" id="KW-0812">Transmembrane</keyword>
<keyword evidence="3" id="KW-1003">Cell membrane</keyword>
<name>A0A0V8M498_9CHLR</name>
<dbReference type="RefSeq" id="WP_041341635.1">
    <property type="nucleotide sequence ID" value="NZ_CP019865.1"/>
</dbReference>
<reference evidence="9" key="2">
    <citation type="submission" date="2023-12" db="EMBL/GenBank/DDBJ databases">
        <title>Isolation of organohalide respiring bacteria Dehalococcoides mccartyi strain GPTCE1 in groundwater collected near a chemical plant in Suzhou, China.</title>
        <authorList>
            <person name="Liu G."/>
        </authorList>
    </citation>
    <scope>NUCLEOTIDE SEQUENCE</scope>
    <source>
        <strain evidence="9">GPTCE1</strain>
    </source>
</reference>
<organism evidence="8 10">
    <name type="scientific">Dehalococcoides mccartyi</name>
    <dbReference type="NCBI Taxonomy" id="61435"/>
    <lineage>
        <taxon>Bacteria</taxon>
        <taxon>Bacillati</taxon>
        <taxon>Chloroflexota</taxon>
        <taxon>Dehalococcoidia</taxon>
        <taxon>Dehalococcoidales</taxon>
        <taxon>Dehalococcoidaceae</taxon>
        <taxon>Dehalococcoides</taxon>
    </lineage>
</organism>
<gene>
    <name evidence="8" type="ORF">DA01_01025</name>
    <name evidence="9" type="ORF">VLL09_02195</name>
</gene>
<evidence type="ECO:0000256" key="2">
    <source>
        <dbReference type="ARBA" id="ARBA00006386"/>
    </source>
</evidence>
<keyword evidence="5 7" id="KW-1133">Transmembrane helix</keyword>
<comment type="subcellular location">
    <subcellularLocation>
        <location evidence="1">Cell membrane</location>
        <topology evidence="1">Multi-pass membrane protein</topology>
    </subcellularLocation>
</comment>
<feature type="transmembrane region" description="Helical" evidence="7">
    <location>
        <begin position="109"/>
        <end position="133"/>
    </location>
</feature>
<evidence type="ECO:0000256" key="5">
    <source>
        <dbReference type="ARBA" id="ARBA00022989"/>
    </source>
</evidence>
<feature type="transmembrane region" description="Helical" evidence="7">
    <location>
        <begin position="14"/>
        <end position="33"/>
    </location>
</feature>
<proteinExistence type="inferred from homology"/>
<comment type="similarity">
    <text evidence="2">Belongs to the UPF0718 family.</text>
</comment>
<dbReference type="PATRIC" id="fig|61435.5.peg.211"/>
<dbReference type="Pfam" id="PF03773">
    <property type="entry name" value="ArsP_1"/>
    <property type="match status" value="1"/>
</dbReference>
<evidence type="ECO:0000256" key="4">
    <source>
        <dbReference type="ARBA" id="ARBA00022692"/>
    </source>
</evidence>
<dbReference type="EMBL" id="CP141531">
    <property type="protein sequence ID" value="WRO07716.1"/>
    <property type="molecule type" value="Genomic_DNA"/>
</dbReference>
<reference evidence="8 10" key="1">
    <citation type="journal article" date="2015" name="Sci. Rep.">
        <title>A comparative genomics and reductive dehalogenase gene transcription study of two chloroethene-respiring bacteria, Dehalococcoides mccartyi strains MB and 11a.</title>
        <authorList>
            <person name="Low A."/>
            <person name="Shen Z."/>
            <person name="Cheng D."/>
            <person name="Rogers M.J."/>
            <person name="Lee P.K."/>
            <person name="He J."/>
        </authorList>
    </citation>
    <scope>NUCLEOTIDE SEQUENCE [LARGE SCALE GENOMIC DNA]</scope>
    <source>
        <strain evidence="8 10">MB</strain>
    </source>
</reference>
<dbReference type="EMBL" id="JGYD01000010">
    <property type="protein sequence ID" value="KSV18587.1"/>
    <property type="molecule type" value="Genomic_DNA"/>
</dbReference>
<dbReference type="OrthoDB" id="5465282at2"/>
<dbReference type="eggNOG" id="COG0701">
    <property type="taxonomic scope" value="Bacteria"/>
</dbReference>
<dbReference type="Proteomes" id="UP000053577">
    <property type="component" value="Unassembled WGS sequence"/>
</dbReference>
<dbReference type="PANTHER" id="PTHR34184:SF4">
    <property type="entry name" value="UPF0718 PROTEIN YCGR"/>
    <property type="match status" value="1"/>
</dbReference>
<feature type="transmembrane region" description="Helical" evidence="7">
    <location>
        <begin position="45"/>
        <end position="71"/>
    </location>
</feature>
<evidence type="ECO:0000256" key="1">
    <source>
        <dbReference type="ARBA" id="ARBA00004651"/>
    </source>
</evidence>
<dbReference type="GO" id="GO:0005886">
    <property type="term" value="C:plasma membrane"/>
    <property type="evidence" value="ECO:0007669"/>
    <property type="project" value="UniProtKB-SubCell"/>
</dbReference>